<feature type="compositionally biased region" description="Basic and acidic residues" evidence="1">
    <location>
        <begin position="161"/>
        <end position="176"/>
    </location>
</feature>
<dbReference type="KEGG" id="hpk:Hprae_0996"/>
<feature type="compositionally biased region" description="Polar residues" evidence="1">
    <location>
        <begin position="226"/>
        <end position="238"/>
    </location>
</feature>
<proteinExistence type="predicted"/>
<dbReference type="AlphaFoldDB" id="E3DS26"/>
<evidence type="ECO:0000313" key="4">
    <source>
        <dbReference type="EMBL" id="ADO77150.1"/>
    </source>
</evidence>
<name>E3DS26_HALPG</name>
<dbReference type="GO" id="GO:0003677">
    <property type="term" value="F:DNA binding"/>
    <property type="evidence" value="ECO:0007669"/>
    <property type="project" value="InterPro"/>
</dbReference>
<dbReference type="RefSeq" id="WP_014553183.1">
    <property type="nucleotide sequence ID" value="NC_017455.1"/>
</dbReference>
<dbReference type="PANTHER" id="PTHR34475:SF1">
    <property type="entry name" value="CYTOSKELETON PROTEIN RODZ"/>
    <property type="match status" value="1"/>
</dbReference>
<feature type="region of interest" description="Disordered" evidence="1">
    <location>
        <begin position="152"/>
        <end position="176"/>
    </location>
</feature>
<dbReference type="PROSITE" id="PS50943">
    <property type="entry name" value="HTH_CROC1"/>
    <property type="match status" value="1"/>
</dbReference>
<keyword evidence="5" id="KW-1185">Reference proteome</keyword>
<keyword evidence="2" id="KW-1133">Transmembrane helix</keyword>
<dbReference type="Gene3D" id="1.10.260.40">
    <property type="entry name" value="lambda repressor-like DNA-binding domains"/>
    <property type="match status" value="1"/>
</dbReference>
<evidence type="ECO:0000259" key="3">
    <source>
        <dbReference type="PROSITE" id="PS50943"/>
    </source>
</evidence>
<protein>
    <recommendedName>
        <fullName evidence="3">HTH cro/C1-type domain-containing protein</fullName>
    </recommendedName>
</protein>
<organism evidence="4 5">
    <name type="scientific">Halanaerobium praevalens (strain ATCC 33744 / DSM 2228 / GSL)</name>
    <dbReference type="NCBI Taxonomy" id="572479"/>
    <lineage>
        <taxon>Bacteria</taxon>
        <taxon>Bacillati</taxon>
        <taxon>Bacillota</taxon>
        <taxon>Clostridia</taxon>
        <taxon>Halanaerobiales</taxon>
        <taxon>Halanaerobiaceae</taxon>
        <taxon>Halanaerobium</taxon>
    </lineage>
</organism>
<feature type="compositionally biased region" description="Basic and acidic residues" evidence="1">
    <location>
        <begin position="239"/>
        <end position="257"/>
    </location>
</feature>
<dbReference type="InterPro" id="IPR010982">
    <property type="entry name" value="Lambda_DNA-bd_dom_sf"/>
</dbReference>
<accession>E3DS26</accession>
<dbReference type="PANTHER" id="PTHR34475">
    <property type="match status" value="1"/>
</dbReference>
<dbReference type="OrthoDB" id="9797543at2"/>
<dbReference type="Proteomes" id="UP000006866">
    <property type="component" value="Chromosome"/>
</dbReference>
<keyword evidence="2" id="KW-0812">Transmembrane</keyword>
<feature type="domain" description="HTH cro/C1-type" evidence="3">
    <location>
        <begin position="10"/>
        <end position="42"/>
    </location>
</feature>
<dbReference type="PATRIC" id="fig|572479.3.peg.1006"/>
<dbReference type="InterPro" id="IPR050400">
    <property type="entry name" value="Bact_Cytoskel_RodZ"/>
</dbReference>
<dbReference type="SUPFAM" id="SSF47413">
    <property type="entry name" value="lambda repressor-like DNA-binding domains"/>
    <property type="match status" value="1"/>
</dbReference>
<dbReference type="eggNOG" id="COG1426">
    <property type="taxonomic scope" value="Bacteria"/>
</dbReference>
<feature type="region of interest" description="Disordered" evidence="1">
    <location>
        <begin position="224"/>
        <end position="265"/>
    </location>
</feature>
<keyword evidence="2" id="KW-0472">Membrane</keyword>
<dbReference type="EMBL" id="CP002175">
    <property type="protein sequence ID" value="ADO77150.1"/>
    <property type="molecule type" value="Genomic_DNA"/>
</dbReference>
<dbReference type="STRING" id="572479.Hprae_0996"/>
<evidence type="ECO:0000256" key="1">
    <source>
        <dbReference type="SAM" id="MobiDB-lite"/>
    </source>
</evidence>
<dbReference type="HOGENOM" id="CLU_747562_0_0_9"/>
<reference evidence="4 5" key="2">
    <citation type="journal article" date="2011" name="Stand. Genomic Sci.">
        <title>Complete genome sequence of the extremely halophilic Halanaerobium praevalens type strain (GSL).</title>
        <authorList>
            <person name="Ivanova N."/>
            <person name="Sikorski J."/>
            <person name="Chertkov O."/>
            <person name="Nolan M."/>
            <person name="Lucas S."/>
            <person name="Hammon N."/>
            <person name="Deshpande S."/>
            <person name="Cheng J.F."/>
            <person name="Tapia R."/>
            <person name="Han C."/>
            <person name="Goodwin L."/>
            <person name="Pitluck S."/>
            <person name="Huntemann M."/>
            <person name="Liolios K."/>
            <person name="Pagani I."/>
            <person name="Mavromatis K."/>
            <person name="Ovchinikova G."/>
            <person name="Pati A."/>
            <person name="Chen A."/>
            <person name="Palaniappan K."/>
            <person name="Land M."/>
            <person name="Hauser L."/>
            <person name="Brambilla E.M."/>
            <person name="Kannan K.P."/>
            <person name="Rohde M."/>
            <person name="Tindall B.J."/>
            <person name="Goker M."/>
            <person name="Detter J.C."/>
            <person name="Woyke T."/>
            <person name="Bristow J."/>
            <person name="Eisen J.A."/>
            <person name="Markowitz V."/>
            <person name="Hugenholtz P."/>
            <person name="Kyrpides N.C."/>
            <person name="Klenk H.P."/>
            <person name="Lapidus A."/>
        </authorList>
    </citation>
    <scope>NUCLEOTIDE SEQUENCE [LARGE SCALE GENOMIC DNA]</scope>
    <source>
        <strain evidence="5">ATCC 33744 / DSM 2228 / GSL</strain>
    </source>
</reference>
<dbReference type="InterPro" id="IPR001387">
    <property type="entry name" value="Cro/C1-type_HTH"/>
</dbReference>
<dbReference type="Pfam" id="PF13464">
    <property type="entry name" value="RodZ_C"/>
    <property type="match status" value="1"/>
</dbReference>
<evidence type="ECO:0000313" key="5">
    <source>
        <dbReference type="Proteomes" id="UP000006866"/>
    </source>
</evidence>
<reference evidence="5" key="1">
    <citation type="submission" date="2010-10" db="EMBL/GenBank/DDBJ databases">
        <title>The complete genome of Halanaerobium praevalens DSM 2228.</title>
        <authorList>
            <consortium name="US DOE Joint Genome Institute (JGI-PGF)"/>
            <person name="Lucas S."/>
            <person name="Copeland A."/>
            <person name="Lapidus A."/>
            <person name="Glavina del Rio T."/>
            <person name="Dalin E."/>
            <person name="Tice H."/>
            <person name="Bruce D."/>
            <person name="Goodwin L."/>
            <person name="Pitluck S."/>
            <person name="Kyrpides N."/>
            <person name="Mavromatis K."/>
            <person name="Ivanova N."/>
            <person name="Ovchinnikova G."/>
            <person name="Chertkov O."/>
            <person name="Detter J.C."/>
            <person name="Han C."/>
            <person name="Larimer F."/>
            <person name="Land M."/>
            <person name="Hauser L."/>
            <person name="Markowitz V."/>
            <person name="Cheng J.-F."/>
            <person name="Hugenholtz P."/>
            <person name="Woyke T."/>
            <person name="Wu D."/>
            <person name="Tindall B."/>
            <person name="Pomrenke H.G."/>
            <person name="Brambilla E."/>
            <person name="Klenk H.-P."/>
            <person name="Eisen J.A."/>
        </authorList>
    </citation>
    <scope>NUCLEOTIDE SEQUENCE [LARGE SCALE GENOMIC DNA]</scope>
    <source>
        <strain evidence="5">ATCC 33744 / DSM 2228 / GSL</strain>
    </source>
</reference>
<evidence type="ECO:0000256" key="2">
    <source>
        <dbReference type="SAM" id="Phobius"/>
    </source>
</evidence>
<sequence>MEDLELGSLLKKAREEKGLSLADIQEETKIREKYLRAIEKNEFDLLPAKVYLKVFIKGYAREVGLDYQELLKKYEVLNIEEKKESNLEKDYLGGTKVPTRTKKKNKFGFLKIILISLLIIVLAAVGIYTYQYLNNSEIRLLNQKNNSANTLEENSQVLEVEDSKKEQTKTKSEIKDLDAKEKADSVFLKNEKEDKMDSLKNLNSDQIKNDSTIAENELDQLENLKTDAQTEISITEPNPKQKEKKIEKDENQLKENESSALENNTKTEININNESKFAKKIETKVNLAAAEKVWLQVSLDGNRVFSGILAKDTKKEYNFKDRLYLKIGNGSALKVKIGDKSYGPWAAKGEIAEIEFLKKEEEIVVNNLRK</sequence>
<dbReference type="Pfam" id="PF13413">
    <property type="entry name" value="HTH_25"/>
    <property type="match status" value="1"/>
</dbReference>
<dbReference type="InterPro" id="IPR025194">
    <property type="entry name" value="RodZ-like_C"/>
</dbReference>
<dbReference type="CDD" id="cd00093">
    <property type="entry name" value="HTH_XRE"/>
    <property type="match status" value="1"/>
</dbReference>
<gene>
    <name evidence="4" type="ordered locus">Hprae_0996</name>
</gene>
<feature type="transmembrane region" description="Helical" evidence="2">
    <location>
        <begin position="109"/>
        <end position="130"/>
    </location>
</feature>